<dbReference type="SUPFAM" id="SSF53681">
    <property type="entry name" value="Aspartate/glutamate racemase"/>
    <property type="match status" value="1"/>
</dbReference>
<dbReference type="RefSeq" id="WP_231441381.1">
    <property type="nucleotide sequence ID" value="NZ_JAJOMB010000006.1"/>
</dbReference>
<dbReference type="Gene3D" id="3.40.50.1860">
    <property type="match status" value="2"/>
</dbReference>
<organism evidence="1 2">
    <name type="scientific">Kineosporia babensis</name>
    <dbReference type="NCBI Taxonomy" id="499548"/>
    <lineage>
        <taxon>Bacteria</taxon>
        <taxon>Bacillati</taxon>
        <taxon>Actinomycetota</taxon>
        <taxon>Actinomycetes</taxon>
        <taxon>Kineosporiales</taxon>
        <taxon>Kineosporiaceae</taxon>
        <taxon>Kineosporia</taxon>
    </lineage>
</organism>
<name>A0A9X1NDF8_9ACTN</name>
<sequence>MGTIGLLGGTNWSETARYYRLAKEIIRQRPEGGRLLLDWVDDHELEYLQVTVEWDAAAAMLVERSQSMLEGGAGAIVLCGSLHPEVSWRVMRALTVPVVALHEAGTQEDVAAALRQVSALLPGAPAAGQGAR</sequence>
<evidence type="ECO:0000313" key="1">
    <source>
        <dbReference type="EMBL" id="MCD5311804.1"/>
    </source>
</evidence>
<dbReference type="GO" id="GO:0016855">
    <property type="term" value="F:racemase and epimerase activity, acting on amino acids and derivatives"/>
    <property type="evidence" value="ECO:0007669"/>
    <property type="project" value="InterPro"/>
</dbReference>
<dbReference type="AlphaFoldDB" id="A0A9X1NDF8"/>
<proteinExistence type="predicted"/>
<dbReference type="Proteomes" id="UP001138997">
    <property type="component" value="Unassembled WGS sequence"/>
</dbReference>
<dbReference type="InterPro" id="IPR001920">
    <property type="entry name" value="Asp/Glu_race"/>
</dbReference>
<keyword evidence="2" id="KW-1185">Reference proteome</keyword>
<reference evidence="1" key="1">
    <citation type="submission" date="2021-11" db="EMBL/GenBank/DDBJ databases">
        <title>Streptomyces corallinus and Kineosporia corallina sp. nov., two new coral-derived marine actinobacteria.</title>
        <authorList>
            <person name="Buangrab K."/>
            <person name="Sutthacheep M."/>
            <person name="Yeemin T."/>
            <person name="Harunari E."/>
            <person name="Igarashi Y."/>
            <person name="Sripreechasak P."/>
            <person name="Kanchanasin P."/>
            <person name="Tanasupawat S."/>
            <person name="Phongsopitanun W."/>
        </authorList>
    </citation>
    <scope>NUCLEOTIDE SEQUENCE</scope>
    <source>
        <strain evidence="1">JCM 31032</strain>
    </source>
</reference>
<evidence type="ECO:0000313" key="2">
    <source>
        <dbReference type="Proteomes" id="UP001138997"/>
    </source>
</evidence>
<comment type="caution">
    <text evidence="1">The sequence shown here is derived from an EMBL/GenBank/DDBJ whole genome shotgun (WGS) entry which is preliminary data.</text>
</comment>
<gene>
    <name evidence="1" type="ORF">LR394_12915</name>
</gene>
<dbReference type="EMBL" id="JAJOMB010000006">
    <property type="protein sequence ID" value="MCD5311804.1"/>
    <property type="molecule type" value="Genomic_DNA"/>
</dbReference>
<protein>
    <submittedName>
        <fullName evidence="1">Uncharacterized protein</fullName>
    </submittedName>
</protein>
<accession>A0A9X1NDF8</accession>